<dbReference type="PANTHER" id="PTHR39192">
    <property type="entry name" value="IRON UPTAKE SYSTEM COMPONENT EFEO"/>
    <property type="match status" value="1"/>
</dbReference>
<dbReference type="Proteomes" id="UP001500631">
    <property type="component" value="Unassembled WGS sequence"/>
</dbReference>
<sequence>MKYIILCSMLLLTISSALAKSPPNSMEVATKQYTRYSIERLKNAEELLERLSRKLEAGRYKTVKEDYIKAHYQYESARPLVLLTPGLNNLVDTHIEQLPKDTQSLGFVGFHAIEYALFVQPDPVRAFVETQKLLSNLRFVINMMQQQNITPQDMLAILPVFTHQILTHKLPGYDSSYSGSGLGEVAANLEGIRLIINQTQNFIPPSLIADINQTEDRIYAILDTYLFEDIYQPYANLKDSDKTLIHQEVQRLSELLIQVNEQISSQLTE</sequence>
<evidence type="ECO:0000256" key="4">
    <source>
        <dbReference type="SAM" id="SignalP"/>
    </source>
</evidence>
<gene>
    <name evidence="6" type="ORF">GCM10023338_05170</name>
</gene>
<feature type="chain" id="PRO_5045825677" description="Imelysin-like domain-containing protein" evidence="4">
    <location>
        <begin position="20"/>
        <end position="269"/>
    </location>
</feature>
<evidence type="ECO:0000256" key="3">
    <source>
        <dbReference type="ARBA" id="ARBA00022729"/>
    </source>
</evidence>
<feature type="domain" description="Imelysin-like" evidence="5">
    <location>
        <begin position="29"/>
        <end position="256"/>
    </location>
</feature>
<proteinExistence type="inferred from homology"/>
<accession>A0ABP9MK85</accession>
<evidence type="ECO:0000259" key="5">
    <source>
        <dbReference type="Pfam" id="PF09375"/>
    </source>
</evidence>
<dbReference type="InterPro" id="IPR034981">
    <property type="entry name" value="Imelysin-like_EfeO/Algp7"/>
</dbReference>
<evidence type="ECO:0000256" key="2">
    <source>
        <dbReference type="ARBA" id="ARBA00005989"/>
    </source>
</evidence>
<evidence type="ECO:0000313" key="6">
    <source>
        <dbReference type="EMBL" id="GAA5095625.1"/>
    </source>
</evidence>
<dbReference type="InterPro" id="IPR018976">
    <property type="entry name" value="Imelysin-like"/>
</dbReference>
<name>A0ABP9MK85_9GAMM</name>
<dbReference type="CDD" id="cd14656">
    <property type="entry name" value="Imelysin-like_EfeO"/>
    <property type="match status" value="1"/>
</dbReference>
<keyword evidence="7" id="KW-1185">Reference proteome</keyword>
<comment type="caution">
    <text evidence="6">The sequence shown here is derived from an EMBL/GenBank/DDBJ whole genome shotgun (WGS) entry which is preliminary data.</text>
</comment>
<evidence type="ECO:0000256" key="1">
    <source>
        <dbReference type="ARBA" id="ARBA00004196"/>
    </source>
</evidence>
<dbReference type="EMBL" id="BAABKE010000002">
    <property type="protein sequence ID" value="GAA5095625.1"/>
    <property type="molecule type" value="Genomic_DNA"/>
</dbReference>
<evidence type="ECO:0000313" key="7">
    <source>
        <dbReference type="Proteomes" id="UP001500631"/>
    </source>
</evidence>
<reference evidence="7" key="1">
    <citation type="journal article" date="2019" name="Int. J. Syst. Evol. Microbiol.">
        <title>The Global Catalogue of Microorganisms (GCM) 10K type strain sequencing project: providing services to taxonomists for standard genome sequencing and annotation.</title>
        <authorList>
            <consortium name="The Broad Institute Genomics Platform"/>
            <consortium name="The Broad Institute Genome Sequencing Center for Infectious Disease"/>
            <person name="Wu L."/>
            <person name="Ma J."/>
        </authorList>
    </citation>
    <scope>NUCLEOTIDE SEQUENCE [LARGE SCALE GENOMIC DNA]</scope>
    <source>
        <strain evidence="7">JCM 18424</strain>
    </source>
</reference>
<dbReference type="InterPro" id="IPR038352">
    <property type="entry name" value="Imelysin_sf"/>
</dbReference>
<dbReference type="Pfam" id="PF09375">
    <property type="entry name" value="Peptidase_M75"/>
    <property type="match status" value="1"/>
</dbReference>
<dbReference type="InterPro" id="IPR050894">
    <property type="entry name" value="EfeM/EfeO_iron_uptake"/>
</dbReference>
<feature type="signal peptide" evidence="4">
    <location>
        <begin position="1"/>
        <end position="19"/>
    </location>
</feature>
<keyword evidence="3 4" id="KW-0732">Signal</keyword>
<protein>
    <recommendedName>
        <fullName evidence="5">Imelysin-like domain-containing protein</fullName>
    </recommendedName>
</protein>
<organism evidence="6 7">
    <name type="scientific">Wohlfahrtiimonas larvae</name>
    <dbReference type="NCBI Taxonomy" id="1157986"/>
    <lineage>
        <taxon>Bacteria</taxon>
        <taxon>Pseudomonadati</taxon>
        <taxon>Pseudomonadota</taxon>
        <taxon>Gammaproteobacteria</taxon>
        <taxon>Cardiobacteriales</taxon>
        <taxon>Ignatzschineriaceae</taxon>
        <taxon>Wohlfahrtiimonas</taxon>
    </lineage>
</organism>
<comment type="similarity">
    <text evidence="2">Belongs to the EfeM/EfeO family.</text>
</comment>
<dbReference type="Gene3D" id="1.20.1420.20">
    <property type="entry name" value="M75 peptidase, HXXE motif"/>
    <property type="match status" value="1"/>
</dbReference>
<comment type="subcellular location">
    <subcellularLocation>
        <location evidence="1">Cell envelope</location>
    </subcellularLocation>
</comment>
<dbReference type="PANTHER" id="PTHR39192:SF1">
    <property type="entry name" value="IRON UPTAKE SYSTEM COMPONENT EFEO"/>
    <property type="match status" value="1"/>
</dbReference>